<dbReference type="EMBL" id="JAKFHA010000072">
    <property type="protein sequence ID" value="MCF2534003.1"/>
    <property type="molecule type" value="Genomic_DNA"/>
</dbReference>
<dbReference type="AlphaFoldDB" id="A0AA41Q9E2"/>
<reference evidence="1" key="1">
    <citation type="submission" date="2022-01" db="EMBL/GenBank/DDBJ databases">
        <title>Genome-Based Taxonomic Classification of the Phylum Actinobacteria.</title>
        <authorList>
            <person name="Gao Y."/>
        </authorList>
    </citation>
    <scope>NUCLEOTIDE SEQUENCE</scope>
    <source>
        <strain evidence="1">KLBMP 8922</strain>
    </source>
</reference>
<protein>
    <submittedName>
        <fullName evidence="1">Uncharacterized protein</fullName>
    </submittedName>
</protein>
<evidence type="ECO:0000313" key="1">
    <source>
        <dbReference type="EMBL" id="MCF2534003.1"/>
    </source>
</evidence>
<dbReference type="RefSeq" id="WP_235058796.1">
    <property type="nucleotide sequence ID" value="NZ_JAKFHA010000072.1"/>
</dbReference>
<keyword evidence="2" id="KW-1185">Reference proteome</keyword>
<comment type="caution">
    <text evidence="1">The sequence shown here is derived from an EMBL/GenBank/DDBJ whole genome shotgun (WGS) entry which is preliminary data.</text>
</comment>
<organism evidence="1 2">
    <name type="scientific">Yinghuangia soli</name>
    <dbReference type="NCBI Taxonomy" id="2908204"/>
    <lineage>
        <taxon>Bacteria</taxon>
        <taxon>Bacillati</taxon>
        <taxon>Actinomycetota</taxon>
        <taxon>Actinomycetes</taxon>
        <taxon>Kitasatosporales</taxon>
        <taxon>Streptomycetaceae</taxon>
        <taxon>Yinghuangia</taxon>
    </lineage>
</organism>
<name>A0AA41Q9E2_9ACTN</name>
<sequence>MLLRFTYLAVTNAFAALRLLPMSDHDKDIEIPALRHQTTVLERQLGNRRARFTAPDRAMLATLLHPVLVEYSAVTFDLRVRLIR</sequence>
<proteinExistence type="predicted"/>
<accession>A0AA41Q9E2</accession>
<evidence type="ECO:0000313" key="2">
    <source>
        <dbReference type="Proteomes" id="UP001165378"/>
    </source>
</evidence>
<dbReference type="Proteomes" id="UP001165378">
    <property type="component" value="Unassembled WGS sequence"/>
</dbReference>
<gene>
    <name evidence="1" type="ORF">LZ495_43225</name>
</gene>